<feature type="non-terminal residue" evidence="1">
    <location>
        <position position="1"/>
    </location>
</feature>
<evidence type="ECO:0000313" key="1">
    <source>
        <dbReference type="EMBL" id="CAJ1382232.1"/>
    </source>
</evidence>
<organism evidence="1 2">
    <name type="scientific">Effrenium voratum</name>
    <dbReference type="NCBI Taxonomy" id="2562239"/>
    <lineage>
        <taxon>Eukaryota</taxon>
        <taxon>Sar</taxon>
        <taxon>Alveolata</taxon>
        <taxon>Dinophyceae</taxon>
        <taxon>Suessiales</taxon>
        <taxon>Symbiodiniaceae</taxon>
        <taxon>Effrenium</taxon>
    </lineage>
</organism>
<gene>
    <name evidence="1" type="ORF">EVOR1521_LOCUS9647</name>
</gene>
<sequence>FRPPRSSCELARCGTAMALSVRLCKSEKAGGDQTNPWSLDIHHPDGQGKAWILWRAGVDGREAETIWATSTSSSDSADSSQAGKAFLGALGDEFVAEGLEVQAVAVPPDALPIAQRVLLQVDSGARDGPEISALRRSLIAHRAVLRRGRRHGRWRVLDVEVGTAGEQFLDPSPEWEPARWRSWLIAHGFGAVTAATQISALPSESRWKVAPAMVVEETLKQALDHGQARSTALVVGPNVAAALSQIASFAEGRARRTAVLSAAGLLQVGSDLAAIRRWLLAHADAQDGAVIVLVRPTEWFTGRVAADLAGLLRQVVDR</sequence>
<dbReference type="EMBL" id="CAUJNA010000884">
    <property type="protein sequence ID" value="CAJ1382232.1"/>
    <property type="molecule type" value="Genomic_DNA"/>
</dbReference>
<keyword evidence="2" id="KW-1185">Reference proteome</keyword>
<comment type="caution">
    <text evidence="1">The sequence shown here is derived from an EMBL/GenBank/DDBJ whole genome shotgun (WGS) entry which is preliminary data.</text>
</comment>
<proteinExistence type="predicted"/>
<accession>A0AA36MSF3</accession>
<protein>
    <submittedName>
        <fullName evidence="1">Uncharacterized protein</fullName>
    </submittedName>
</protein>
<evidence type="ECO:0000313" key="2">
    <source>
        <dbReference type="Proteomes" id="UP001178507"/>
    </source>
</evidence>
<reference evidence="1" key="1">
    <citation type="submission" date="2023-08" db="EMBL/GenBank/DDBJ databases">
        <authorList>
            <person name="Chen Y."/>
            <person name="Shah S."/>
            <person name="Dougan E. K."/>
            <person name="Thang M."/>
            <person name="Chan C."/>
        </authorList>
    </citation>
    <scope>NUCLEOTIDE SEQUENCE</scope>
</reference>
<dbReference type="Proteomes" id="UP001178507">
    <property type="component" value="Unassembled WGS sequence"/>
</dbReference>
<dbReference type="AlphaFoldDB" id="A0AA36MSF3"/>
<feature type="non-terminal residue" evidence="1">
    <location>
        <position position="318"/>
    </location>
</feature>
<name>A0AA36MSF3_9DINO</name>